<evidence type="ECO:0000313" key="1">
    <source>
        <dbReference type="EMBL" id="KAH3802298.1"/>
    </source>
</evidence>
<evidence type="ECO:0000313" key="2">
    <source>
        <dbReference type="Proteomes" id="UP000828390"/>
    </source>
</evidence>
<sequence>MTLWDQEKCNSSLAWAGKVSGTTICAGYYSGVKSICRVSVRFRYQSLHSVLRQYATLDKVMVLQGEGFIV</sequence>
<dbReference type="EMBL" id="JAIWYP010000007">
    <property type="protein sequence ID" value="KAH3802298.1"/>
    <property type="molecule type" value="Genomic_DNA"/>
</dbReference>
<organism evidence="1 2">
    <name type="scientific">Dreissena polymorpha</name>
    <name type="common">Zebra mussel</name>
    <name type="synonym">Mytilus polymorpha</name>
    <dbReference type="NCBI Taxonomy" id="45954"/>
    <lineage>
        <taxon>Eukaryota</taxon>
        <taxon>Metazoa</taxon>
        <taxon>Spiralia</taxon>
        <taxon>Lophotrochozoa</taxon>
        <taxon>Mollusca</taxon>
        <taxon>Bivalvia</taxon>
        <taxon>Autobranchia</taxon>
        <taxon>Heteroconchia</taxon>
        <taxon>Euheterodonta</taxon>
        <taxon>Imparidentia</taxon>
        <taxon>Neoheterodontei</taxon>
        <taxon>Myida</taxon>
        <taxon>Dreissenoidea</taxon>
        <taxon>Dreissenidae</taxon>
        <taxon>Dreissena</taxon>
    </lineage>
</organism>
<proteinExistence type="predicted"/>
<reference evidence="1" key="1">
    <citation type="journal article" date="2019" name="bioRxiv">
        <title>The Genome of the Zebra Mussel, Dreissena polymorpha: A Resource for Invasive Species Research.</title>
        <authorList>
            <person name="McCartney M.A."/>
            <person name="Auch B."/>
            <person name="Kono T."/>
            <person name="Mallez S."/>
            <person name="Zhang Y."/>
            <person name="Obille A."/>
            <person name="Becker A."/>
            <person name="Abrahante J.E."/>
            <person name="Garbe J."/>
            <person name="Badalamenti J.P."/>
            <person name="Herman A."/>
            <person name="Mangelson H."/>
            <person name="Liachko I."/>
            <person name="Sullivan S."/>
            <person name="Sone E.D."/>
            <person name="Koren S."/>
            <person name="Silverstein K.A.T."/>
            <person name="Beckman K.B."/>
            <person name="Gohl D.M."/>
        </authorList>
    </citation>
    <scope>NUCLEOTIDE SEQUENCE</scope>
    <source>
        <strain evidence="1">Duluth1</strain>
        <tissue evidence="1">Whole animal</tissue>
    </source>
</reference>
<comment type="caution">
    <text evidence="1">The sequence shown here is derived from an EMBL/GenBank/DDBJ whole genome shotgun (WGS) entry which is preliminary data.</text>
</comment>
<name>A0A9D4FNW9_DREPO</name>
<keyword evidence="2" id="KW-1185">Reference proteome</keyword>
<accession>A0A9D4FNW9</accession>
<protein>
    <submittedName>
        <fullName evidence="1">Uncharacterized protein</fullName>
    </submittedName>
</protein>
<reference evidence="1" key="2">
    <citation type="submission" date="2020-11" db="EMBL/GenBank/DDBJ databases">
        <authorList>
            <person name="McCartney M.A."/>
            <person name="Auch B."/>
            <person name="Kono T."/>
            <person name="Mallez S."/>
            <person name="Becker A."/>
            <person name="Gohl D.M."/>
            <person name="Silverstein K.A.T."/>
            <person name="Koren S."/>
            <person name="Bechman K.B."/>
            <person name="Herman A."/>
            <person name="Abrahante J.E."/>
            <person name="Garbe J."/>
        </authorList>
    </citation>
    <scope>NUCLEOTIDE SEQUENCE</scope>
    <source>
        <strain evidence="1">Duluth1</strain>
        <tissue evidence="1">Whole animal</tissue>
    </source>
</reference>
<dbReference type="AlphaFoldDB" id="A0A9D4FNW9"/>
<gene>
    <name evidence="1" type="ORF">DPMN_155973</name>
</gene>
<dbReference type="Proteomes" id="UP000828390">
    <property type="component" value="Unassembled WGS sequence"/>
</dbReference>